<keyword evidence="2" id="KW-1003">Cell membrane</keyword>
<dbReference type="Gene3D" id="1.10.287.950">
    <property type="entry name" value="Methyl-accepting chemotaxis protein"/>
    <property type="match status" value="1"/>
</dbReference>
<feature type="domain" description="Methyl-accepting transducer" evidence="9">
    <location>
        <begin position="124"/>
        <end position="360"/>
    </location>
</feature>
<dbReference type="Gene3D" id="1.10.8.500">
    <property type="entry name" value="HAMP domain in histidine kinase"/>
    <property type="match status" value="1"/>
</dbReference>
<dbReference type="InterPro" id="IPR004090">
    <property type="entry name" value="Chemotax_Me-accpt_rcpt"/>
</dbReference>
<dbReference type="GO" id="GO:0005886">
    <property type="term" value="C:plasma membrane"/>
    <property type="evidence" value="ECO:0007669"/>
    <property type="project" value="UniProtKB-SubCell"/>
</dbReference>
<comment type="similarity">
    <text evidence="5">Belongs to the methyl-accepting chemotaxis (MCP) protein family.</text>
</comment>
<dbReference type="PANTHER" id="PTHR32089:SF112">
    <property type="entry name" value="LYSOZYME-LIKE PROTEIN-RELATED"/>
    <property type="match status" value="1"/>
</dbReference>
<evidence type="ECO:0000313" key="11">
    <source>
        <dbReference type="EMBL" id="GEN35089.1"/>
    </source>
</evidence>
<evidence type="ECO:0000259" key="10">
    <source>
        <dbReference type="PROSITE" id="PS50885"/>
    </source>
</evidence>
<keyword evidence="3 8" id="KW-0472">Membrane</keyword>
<dbReference type="GO" id="GO:0004888">
    <property type="term" value="F:transmembrane signaling receptor activity"/>
    <property type="evidence" value="ECO:0007669"/>
    <property type="project" value="InterPro"/>
</dbReference>
<dbReference type="Pfam" id="PF00672">
    <property type="entry name" value="HAMP"/>
    <property type="match status" value="1"/>
</dbReference>
<dbReference type="InterPro" id="IPR004089">
    <property type="entry name" value="MCPsignal_dom"/>
</dbReference>
<feature type="transmembrane region" description="Helical" evidence="8">
    <location>
        <begin position="34"/>
        <end position="55"/>
    </location>
</feature>
<dbReference type="Proteomes" id="UP000321157">
    <property type="component" value="Unassembled WGS sequence"/>
</dbReference>
<keyword evidence="12" id="KW-1185">Reference proteome</keyword>
<evidence type="ECO:0008006" key="13">
    <source>
        <dbReference type="Google" id="ProtNLM"/>
    </source>
</evidence>
<dbReference type="SUPFAM" id="SSF58104">
    <property type="entry name" value="Methyl-accepting chemotaxis protein (MCP) signaling domain"/>
    <property type="match status" value="1"/>
</dbReference>
<comment type="subcellular location">
    <subcellularLocation>
        <location evidence="1">Cell membrane</location>
    </subcellularLocation>
</comment>
<keyword evidence="7" id="KW-0175">Coiled coil</keyword>
<feature type="domain" description="HAMP" evidence="10">
    <location>
        <begin position="53"/>
        <end position="105"/>
    </location>
</feature>
<dbReference type="CDD" id="cd11386">
    <property type="entry name" value="MCP_signal"/>
    <property type="match status" value="1"/>
</dbReference>
<evidence type="ECO:0000313" key="12">
    <source>
        <dbReference type="Proteomes" id="UP000321157"/>
    </source>
</evidence>
<protein>
    <recommendedName>
        <fullName evidence="13">Methyl-accepting chemotaxis protein</fullName>
    </recommendedName>
</protein>
<dbReference type="RefSeq" id="WP_170230264.1">
    <property type="nucleotide sequence ID" value="NZ_BJXX01000117.1"/>
</dbReference>
<dbReference type="CDD" id="cd06225">
    <property type="entry name" value="HAMP"/>
    <property type="match status" value="1"/>
</dbReference>
<dbReference type="PANTHER" id="PTHR32089">
    <property type="entry name" value="METHYL-ACCEPTING CHEMOTAXIS PROTEIN MCPB"/>
    <property type="match status" value="1"/>
</dbReference>
<dbReference type="EMBL" id="BJXX01000117">
    <property type="protein sequence ID" value="GEN35089.1"/>
    <property type="molecule type" value="Genomic_DNA"/>
</dbReference>
<feature type="coiled-coil region" evidence="7">
    <location>
        <begin position="136"/>
        <end position="173"/>
    </location>
</feature>
<dbReference type="PROSITE" id="PS50111">
    <property type="entry name" value="CHEMOTAXIS_TRANSDUC_2"/>
    <property type="match status" value="1"/>
</dbReference>
<dbReference type="FunFam" id="1.10.287.950:FF:000001">
    <property type="entry name" value="Methyl-accepting chemotaxis sensory transducer"/>
    <property type="match status" value="1"/>
</dbReference>
<evidence type="ECO:0000256" key="6">
    <source>
        <dbReference type="PROSITE-ProRule" id="PRU00284"/>
    </source>
</evidence>
<reference evidence="11 12" key="1">
    <citation type="submission" date="2019-07" db="EMBL/GenBank/DDBJ databases">
        <title>Whole genome shotgun sequence of Aneurinibacillus danicus NBRC 102444.</title>
        <authorList>
            <person name="Hosoyama A."/>
            <person name="Uohara A."/>
            <person name="Ohji S."/>
            <person name="Ichikawa N."/>
        </authorList>
    </citation>
    <scope>NUCLEOTIDE SEQUENCE [LARGE SCALE GENOMIC DNA]</scope>
    <source>
        <strain evidence="11 12">NBRC 102444</strain>
    </source>
</reference>
<evidence type="ECO:0000256" key="8">
    <source>
        <dbReference type="SAM" id="Phobius"/>
    </source>
</evidence>
<dbReference type="GO" id="GO:0007165">
    <property type="term" value="P:signal transduction"/>
    <property type="evidence" value="ECO:0007669"/>
    <property type="project" value="UniProtKB-KW"/>
</dbReference>
<dbReference type="SMART" id="SM00283">
    <property type="entry name" value="MA"/>
    <property type="match status" value="1"/>
</dbReference>
<evidence type="ECO:0000256" key="5">
    <source>
        <dbReference type="ARBA" id="ARBA00029447"/>
    </source>
</evidence>
<organism evidence="11 12">
    <name type="scientific">Aneurinibacillus danicus</name>
    <dbReference type="NCBI Taxonomy" id="267746"/>
    <lineage>
        <taxon>Bacteria</taxon>
        <taxon>Bacillati</taxon>
        <taxon>Bacillota</taxon>
        <taxon>Bacilli</taxon>
        <taxon>Bacillales</taxon>
        <taxon>Paenibacillaceae</taxon>
        <taxon>Aneurinibacillus group</taxon>
        <taxon>Aneurinibacillus</taxon>
    </lineage>
</organism>
<dbReference type="InterPro" id="IPR003660">
    <property type="entry name" value="HAMP_dom"/>
</dbReference>
<name>A0A511V8G9_9BACL</name>
<feature type="transmembrane region" description="Helical" evidence="8">
    <location>
        <begin position="7"/>
        <end position="28"/>
    </location>
</feature>
<evidence type="ECO:0000256" key="7">
    <source>
        <dbReference type="SAM" id="Coils"/>
    </source>
</evidence>
<dbReference type="Pfam" id="PF00015">
    <property type="entry name" value="MCPsignal"/>
    <property type="match status" value="1"/>
</dbReference>
<keyword evidence="4 6" id="KW-0807">Transducer</keyword>
<evidence type="ECO:0000259" key="9">
    <source>
        <dbReference type="PROSITE" id="PS50111"/>
    </source>
</evidence>
<keyword evidence="8" id="KW-0812">Transmembrane</keyword>
<dbReference type="GO" id="GO:0006935">
    <property type="term" value="P:chemotaxis"/>
    <property type="evidence" value="ECO:0007669"/>
    <property type="project" value="InterPro"/>
</dbReference>
<dbReference type="SMART" id="SM00304">
    <property type="entry name" value="HAMP"/>
    <property type="match status" value="2"/>
</dbReference>
<sequence>MKDKNYILNIMAFIVFMIIGTLPIILSFWITNHFYGFVIVLLLSIGGFMIFRNIIIKPIMELTERSQAVLEGDLTQEVAVKAKGIIGILATTINGMTESLRNLAVKIQSDTNEIKETAGALSEVANISETTTQELAASLEQASSNTQEQNANIEELQAAFEEMSASIEEIAASTQQASAVATQAITTSEDGVNAVENVSNRLDLIADSTQLLEGIIGKLEEGSKQISEMVAMITHMSEQTNLLALNAAIEAARAGEHGRGFAVVAGEVRKLAEESGNAAQNIVKIVTDNQKDTQQAVDVISRIRNEVMGGQELATKAKEALTIIMNSTKEIDANSSQVAAAVEQQSAVIEEITKSVEFIANSAQQIAAAAQQANAAVEEQSATAGELKNSSSRLGILTKELQTLVGHFITK</sequence>
<evidence type="ECO:0000256" key="4">
    <source>
        <dbReference type="ARBA" id="ARBA00023224"/>
    </source>
</evidence>
<evidence type="ECO:0000256" key="3">
    <source>
        <dbReference type="ARBA" id="ARBA00023136"/>
    </source>
</evidence>
<dbReference type="PRINTS" id="PR00260">
    <property type="entry name" value="CHEMTRNSDUCR"/>
</dbReference>
<gene>
    <name evidence="11" type="ORF">ADA01nite_25490</name>
</gene>
<keyword evidence="8" id="KW-1133">Transmembrane helix</keyword>
<proteinExistence type="inferred from homology"/>
<accession>A0A511V8G9</accession>
<comment type="caution">
    <text evidence="11">The sequence shown here is derived from an EMBL/GenBank/DDBJ whole genome shotgun (WGS) entry which is preliminary data.</text>
</comment>
<dbReference type="PROSITE" id="PS50885">
    <property type="entry name" value="HAMP"/>
    <property type="match status" value="1"/>
</dbReference>
<evidence type="ECO:0000256" key="2">
    <source>
        <dbReference type="ARBA" id="ARBA00022475"/>
    </source>
</evidence>
<dbReference type="AlphaFoldDB" id="A0A511V8G9"/>
<evidence type="ECO:0000256" key="1">
    <source>
        <dbReference type="ARBA" id="ARBA00004236"/>
    </source>
</evidence>